<proteinExistence type="predicted"/>
<evidence type="ECO:0008006" key="3">
    <source>
        <dbReference type="Google" id="ProtNLM"/>
    </source>
</evidence>
<gene>
    <name evidence="1" type="ORF">GGE60_004898</name>
</gene>
<dbReference type="EMBL" id="JACIIG010000016">
    <property type="protein sequence ID" value="MBB4570741.1"/>
    <property type="molecule type" value="Genomic_DNA"/>
</dbReference>
<sequence length="435" mass="48060">MCIFATQTLILVNQRHSNVATFSLVAKNTRYHCLPYSSRLSSRHSSSGHQYLGSTEIIDDQFQRAVASGGLPAKVTIVLSPENRADAEVIAKKFRLETAEPSGLVTFGQEAISGFGSRLDEILSQITNAQSPVLFELFRTVRDGINDADLKTLENSIREKLKGSFLDRILIAIGLRDPANRLKRVTDEVRGILQSKTKSLSDLIKPMEAQVDQESAKLVTDVSRMSQLANGYRDSIVSLGKFVEAGRLIIAEAESDLMRLKEEAAGGDPLRVQTARDFAQKLDIFQNRVLVLETTYAKAPADLDSIGIARGAALATLAETVSSANAEFNDIKSILIRLHVLFQMQSIQQMNEMRRELRSSLQRYGLQVLEDVSMNAAKASGETRLADADLVLETAQRLRSIADKVLAEGEQNKQRYSAARAKLEQARQLVTDRPI</sequence>
<accession>A0A7W6ZXW3</accession>
<name>A0A7W6ZXW3_9HYPH</name>
<comment type="caution">
    <text evidence="1">The sequence shown here is derived from an EMBL/GenBank/DDBJ whole genome shotgun (WGS) entry which is preliminary data.</text>
</comment>
<keyword evidence="2" id="KW-1185">Reference proteome</keyword>
<reference evidence="1 2" key="1">
    <citation type="submission" date="2020-08" db="EMBL/GenBank/DDBJ databases">
        <title>Genomic Encyclopedia of Type Strains, Phase IV (KMG-V): Genome sequencing to study the core and pangenomes of soil and plant-associated prokaryotes.</title>
        <authorList>
            <person name="Whitman W."/>
        </authorList>
    </citation>
    <scope>NUCLEOTIDE SEQUENCE [LARGE SCALE GENOMIC DNA]</scope>
    <source>
        <strain evidence="1 2">SEMIA 492</strain>
    </source>
</reference>
<dbReference type="Pfam" id="PF05816">
    <property type="entry name" value="TelA"/>
    <property type="match status" value="1"/>
</dbReference>
<dbReference type="RefSeq" id="WP_245276657.1">
    <property type="nucleotide sequence ID" value="NZ_JACIIG010000016.1"/>
</dbReference>
<dbReference type="Proteomes" id="UP000543836">
    <property type="component" value="Unassembled WGS sequence"/>
</dbReference>
<evidence type="ECO:0000313" key="1">
    <source>
        <dbReference type="EMBL" id="MBB4570741.1"/>
    </source>
</evidence>
<organism evidence="1 2">
    <name type="scientific">Rhizobium leucaenae</name>
    <dbReference type="NCBI Taxonomy" id="29450"/>
    <lineage>
        <taxon>Bacteria</taxon>
        <taxon>Pseudomonadati</taxon>
        <taxon>Pseudomonadota</taxon>
        <taxon>Alphaproteobacteria</taxon>
        <taxon>Hyphomicrobiales</taxon>
        <taxon>Rhizobiaceae</taxon>
        <taxon>Rhizobium/Agrobacterium group</taxon>
        <taxon>Rhizobium</taxon>
    </lineage>
</organism>
<dbReference type="AlphaFoldDB" id="A0A7W6ZXW3"/>
<dbReference type="InterPro" id="IPR008863">
    <property type="entry name" value="Toxic_anion-R_TelA"/>
</dbReference>
<protein>
    <recommendedName>
        <fullName evidence="3">Toxic anion resistance protein (TelA)</fullName>
    </recommendedName>
</protein>
<evidence type="ECO:0000313" key="2">
    <source>
        <dbReference type="Proteomes" id="UP000543836"/>
    </source>
</evidence>